<dbReference type="PROSITE" id="PS51257">
    <property type="entry name" value="PROKAR_LIPOPROTEIN"/>
    <property type="match status" value="1"/>
</dbReference>
<evidence type="ECO:0000313" key="2">
    <source>
        <dbReference type="EMBL" id="GAA0575744.1"/>
    </source>
</evidence>
<evidence type="ECO:0000256" key="1">
    <source>
        <dbReference type="SAM" id="MobiDB-lite"/>
    </source>
</evidence>
<sequence>MRHGKRSRGLRPVPVAAALGIVLGGCCCGPRYYGDTGRDHYGPMIGPNAPPSSVEYDRALSRNSRTQSSSARH</sequence>
<feature type="region of interest" description="Disordered" evidence="1">
    <location>
        <begin position="39"/>
        <end position="73"/>
    </location>
</feature>
<gene>
    <name evidence="2" type="ORF">GCM10009416_13040</name>
</gene>
<name>A0ABN1EVN9_9PROT</name>
<dbReference type="EMBL" id="BAAAFZ010000011">
    <property type="protein sequence ID" value="GAA0575744.1"/>
    <property type="molecule type" value="Genomic_DNA"/>
</dbReference>
<protein>
    <recommendedName>
        <fullName evidence="4">Lipoprotein</fullName>
    </recommendedName>
</protein>
<dbReference type="Proteomes" id="UP001501588">
    <property type="component" value="Unassembled WGS sequence"/>
</dbReference>
<dbReference type="RefSeq" id="WP_343894381.1">
    <property type="nucleotide sequence ID" value="NZ_BAAAFZ010000011.1"/>
</dbReference>
<keyword evidence="3" id="KW-1185">Reference proteome</keyword>
<reference evidence="2 3" key="1">
    <citation type="journal article" date="2019" name="Int. J. Syst. Evol. Microbiol.">
        <title>The Global Catalogue of Microorganisms (GCM) 10K type strain sequencing project: providing services to taxonomists for standard genome sequencing and annotation.</title>
        <authorList>
            <consortium name="The Broad Institute Genomics Platform"/>
            <consortium name="The Broad Institute Genome Sequencing Center for Infectious Disease"/>
            <person name="Wu L."/>
            <person name="Ma J."/>
        </authorList>
    </citation>
    <scope>NUCLEOTIDE SEQUENCE [LARGE SCALE GENOMIC DNA]</scope>
    <source>
        <strain evidence="2 3">JCM 9933</strain>
    </source>
</reference>
<organism evidence="2 3">
    <name type="scientific">Craurococcus roseus</name>
    <dbReference type="NCBI Taxonomy" id="77585"/>
    <lineage>
        <taxon>Bacteria</taxon>
        <taxon>Pseudomonadati</taxon>
        <taxon>Pseudomonadota</taxon>
        <taxon>Alphaproteobacteria</taxon>
        <taxon>Acetobacterales</taxon>
        <taxon>Acetobacteraceae</taxon>
        <taxon>Craurococcus</taxon>
    </lineage>
</organism>
<evidence type="ECO:0008006" key="4">
    <source>
        <dbReference type="Google" id="ProtNLM"/>
    </source>
</evidence>
<proteinExistence type="predicted"/>
<feature type="compositionally biased region" description="Polar residues" evidence="1">
    <location>
        <begin position="61"/>
        <end position="73"/>
    </location>
</feature>
<accession>A0ABN1EVN9</accession>
<evidence type="ECO:0000313" key="3">
    <source>
        <dbReference type="Proteomes" id="UP001501588"/>
    </source>
</evidence>
<comment type="caution">
    <text evidence="2">The sequence shown here is derived from an EMBL/GenBank/DDBJ whole genome shotgun (WGS) entry which is preliminary data.</text>
</comment>